<gene>
    <name evidence="2" type="ORF">LVJ94_46265</name>
</gene>
<dbReference type="InterPro" id="IPR002575">
    <property type="entry name" value="Aminoglycoside_PTrfase"/>
</dbReference>
<reference evidence="2" key="1">
    <citation type="submission" date="2021-12" db="EMBL/GenBank/DDBJ databases">
        <title>Discovery of the Pendulisporaceae a myxobacterial family with distinct sporulation behavior and unique specialized metabolism.</title>
        <authorList>
            <person name="Garcia R."/>
            <person name="Popoff A."/>
            <person name="Bader C.D."/>
            <person name="Loehr J."/>
            <person name="Walesch S."/>
            <person name="Walt C."/>
            <person name="Boldt J."/>
            <person name="Bunk B."/>
            <person name="Haeckl F.J.F.P.J."/>
            <person name="Gunesch A.P."/>
            <person name="Birkelbach J."/>
            <person name="Nuebel U."/>
            <person name="Pietschmann T."/>
            <person name="Bach T."/>
            <person name="Mueller R."/>
        </authorList>
    </citation>
    <scope>NUCLEOTIDE SEQUENCE</scope>
    <source>
        <strain evidence="2">MSr11367</strain>
    </source>
</reference>
<dbReference type="Gene3D" id="3.30.200.20">
    <property type="entry name" value="Phosphorylase Kinase, domain 1"/>
    <property type="match status" value="1"/>
</dbReference>
<evidence type="ECO:0000313" key="3">
    <source>
        <dbReference type="Proteomes" id="UP001374803"/>
    </source>
</evidence>
<dbReference type="Proteomes" id="UP001374803">
    <property type="component" value="Chromosome"/>
</dbReference>
<dbReference type="EMBL" id="CP089983">
    <property type="protein sequence ID" value="WXB04296.1"/>
    <property type="molecule type" value="Genomic_DNA"/>
</dbReference>
<dbReference type="SUPFAM" id="SSF56112">
    <property type="entry name" value="Protein kinase-like (PK-like)"/>
    <property type="match status" value="1"/>
</dbReference>
<dbReference type="Gene3D" id="3.90.1200.10">
    <property type="match status" value="1"/>
</dbReference>
<dbReference type="Pfam" id="PF01636">
    <property type="entry name" value="APH"/>
    <property type="match status" value="1"/>
</dbReference>
<dbReference type="InterPro" id="IPR011009">
    <property type="entry name" value="Kinase-like_dom_sf"/>
</dbReference>
<proteinExistence type="predicted"/>
<keyword evidence="3" id="KW-1185">Reference proteome</keyword>
<sequence>MLAPDPTAMAALDALLARLGLVKVGVQPMAAGASTRQYVRVLLAGDRSAVGMFFPQGVQTDEIQQPLNPRRWPFLEVGDLLRERGVRVPEVLGDATDDGWLLLEDLGDDTLANYLLRHPEKKDALYTKAVRDLAAAQDRLATAPEGSIVASRAFDEALIRGELEHFREWGLEARGYHLARTDREAFEGISDRFARRVASFPRGFTHRDYQSRNLMVRAHATNGAGTPDLVWIDFQDALRGPRVYDLVTLLNDSYQDFDRTFIEARLDDYAQACRLSTEERSELDIQFDRVTVLRKLKNAGRFVFIDRVNDNPTFLKFLPSTYARIRASLARLAPHDEDMRALEAILDRVMKP</sequence>
<protein>
    <submittedName>
        <fullName evidence="2">Phosphotransferase</fullName>
    </submittedName>
</protein>
<evidence type="ECO:0000259" key="1">
    <source>
        <dbReference type="Pfam" id="PF01636"/>
    </source>
</evidence>
<organism evidence="2 3">
    <name type="scientific">Pendulispora rubella</name>
    <dbReference type="NCBI Taxonomy" id="2741070"/>
    <lineage>
        <taxon>Bacteria</taxon>
        <taxon>Pseudomonadati</taxon>
        <taxon>Myxococcota</taxon>
        <taxon>Myxococcia</taxon>
        <taxon>Myxococcales</taxon>
        <taxon>Sorangiineae</taxon>
        <taxon>Pendulisporaceae</taxon>
        <taxon>Pendulispora</taxon>
    </lineage>
</organism>
<evidence type="ECO:0000313" key="2">
    <source>
        <dbReference type="EMBL" id="WXB04296.1"/>
    </source>
</evidence>
<feature type="domain" description="Aminoglycoside phosphotransferase" evidence="1">
    <location>
        <begin position="26"/>
        <end position="270"/>
    </location>
</feature>
<name>A0ABZ2L032_9BACT</name>
<accession>A0ABZ2L032</accession>
<dbReference type="RefSeq" id="WP_394833934.1">
    <property type="nucleotide sequence ID" value="NZ_CP089929.1"/>
</dbReference>